<gene>
    <name evidence="2" type="ORF">OBO34_22165</name>
</gene>
<name>A0A9J6QZY2_9FIRM</name>
<dbReference type="AlphaFoldDB" id="A0A9J6QZY2"/>
<evidence type="ECO:0000256" key="1">
    <source>
        <dbReference type="SAM" id="MobiDB-lite"/>
    </source>
</evidence>
<proteinExistence type="predicted"/>
<keyword evidence="3" id="KW-1185">Reference proteome</keyword>
<feature type="region of interest" description="Disordered" evidence="1">
    <location>
        <begin position="246"/>
        <end position="282"/>
    </location>
</feature>
<comment type="caution">
    <text evidence="2">The sequence shown here is derived from an EMBL/GenBank/DDBJ whole genome shotgun (WGS) entry which is preliminary data.</text>
</comment>
<sequence>MKKDLRLNLRMFDGAAAGGAEGDGGDAGFASQDISGTEQAQTSSDNSQVAADKEEGQKDSKSEFEELIKGDYKDVFNERVQGIVERRLKNANRTIEGLQGFQDQATEVLGILSARYGVQPDDMQGLMNAINNDDAMFEAAAEKAGLTPEQYRYQLHLQQQAELAQKQAEEIQQQVFVREQLDRWEAEAQQLQQYFPDFDLESECENPEFLDLLRSGVGVKAAFNAVHFDDIVGGVIQQTAQSVKQSTADNIRNRQQRPDENGISSKAGVVTKTDPSKMTAKEREELARRAMYGEKITFK</sequence>
<reference evidence="2" key="1">
    <citation type="submission" date="2022-09" db="EMBL/GenBank/DDBJ databases">
        <title>Culturomic study of gut microbiota in children with autism spectrum disorder.</title>
        <authorList>
            <person name="Efimov B.A."/>
            <person name="Chaplin A.V."/>
            <person name="Sokolova S.R."/>
            <person name="Pikina A.P."/>
            <person name="Korzhanova M."/>
            <person name="Belova V."/>
            <person name="Korostin D."/>
        </authorList>
    </citation>
    <scope>NUCLEOTIDE SEQUENCE</scope>
    <source>
        <strain evidence="2">ASD5510</strain>
    </source>
</reference>
<feature type="compositionally biased region" description="Basic and acidic residues" evidence="1">
    <location>
        <begin position="51"/>
        <end position="63"/>
    </location>
</feature>
<accession>A0A9J6QZY2</accession>
<evidence type="ECO:0000313" key="2">
    <source>
        <dbReference type="EMBL" id="MCU7381023.1"/>
    </source>
</evidence>
<protein>
    <recommendedName>
        <fullName evidence="4">Scaffolding protein</fullName>
    </recommendedName>
</protein>
<feature type="compositionally biased region" description="Polar residues" evidence="1">
    <location>
        <begin position="32"/>
        <end position="49"/>
    </location>
</feature>
<dbReference type="EMBL" id="JAOSHN010000022">
    <property type="protein sequence ID" value="MCU7381023.1"/>
    <property type="molecule type" value="Genomic_DNA"/>
</dbReference>
<dbReference type="Proteomes" id="UP001065549">
    <property type="component" value="Unassembled WGS sequence"/>
</dbReference>
<organism evidence="2 3">
    <name type="scientific">Hominibacterium faecale</name>
    <dbReference type="NCBI Taxonomy" id="2839743"/>
    <lineage>
        <taxon>Bacteria</taxon>
        <taxon>Bacillati</taxon>
        <taxon>Bacillota</taxon>
        <taxon>Clostridia</taxon>
        <taxon>Peptostreptococcales</taxon>
        <taxon>Anaerovoracaceae</taxon>
        <taxon>Hominibacterium</taxon>
    </lineage>
</organism>
<feature type="region of interest" description="Disordered" evidence="1">
    <location>
        <begin position="15"/>
        <end position="63"/>
    </location>
</feature>
<dbReference type="RefSeq" id="WP_269478902.1">
    <property type="nucleotide sequence ID" value="NZ_JAOSHN010000022.1"/>
</dbReference>
<evidence type="ECO:0008006" key="4">
    <source>
        <dbReference type="Google" id="ProtNLM"/>
    </source>
</evidence>
<feature type="compositionally biased region" description="Gly residues" evidence="1">
    <location>
        <begin position="16"/>
        <end position="27"/>
    </location>
</feature>
<evidence type="ECO:0000313" key="3">
    <source>
        <dbReference type="Proteomes" id="UP001065549"/>
    </source>
</evidence>